<dbReference type="SUPFAM" id="SSF54631">
    <property type="entry name" value="CBS-domain pair"/>
    <property type="match status" value="1"/>
</dbReference>
<evidence type="ECO:0000313" key="4">
    <source>
        <dbReference type="EMBL" id="QSO46019.1"/>
    </source>
</evidence>
<reference evidence="4 5" key="1">
    <citation type="submission" date="2021-02" db="EMBL/GenBank/DDBJ databases">
        <title>Alicyclobacillus curvatus sp. nov. and Alicyclobacillus mengziensis sp. nov., two acidophilic bacteria isolated from acid mine drainage.</title>
        <authorList>
            <person name="Huang Y."/>
        </authorList>
    </citation>
    <scope>NUCLEOTIDE SEQUENCE [LARGE SCALE GENOMIC DNA]</scope>
    <source>
        <strain evidence="4 5">S30H14</strain>
    </source>
</reference>
<evidence type="ECO:0000256" key="1">
    <source>
        <dbReference type="ARBA" id="ARBA00022737"/>
    </source>
</evidence>
<keyword evidence="5" id="KW-1185">Reference proteome</keyword>
<dbReference type="Pfam" id="PF00571">
    <property type="entry name" value="CBS"/>
    <property type="match status" value="2"/>
</dbReference>
<gene>
    <name evidence="4" type="ORF">JZ786_15975</name>
</gene>
<accession>A0A9X7VWP2</accession>
<dbReference type="Gene3D" id="3.10.580.10">
    <property type="entry name" value="CBS-domain"/>
    <property type="match status" value="1"/>
</dbReference>
<dbReference type="AlphaFoldDB" id="A0A9X7VWP2"/>
<dbReference type="KEGG" id="afx:JZ786_15975"/>
<dbReference type="EMBL" id="CP071182">
    <property type="protein sequence ID" value="QSO46019.1"/>
    <property type="molecule type" value="Genomic_DNA"/>
</dbReference>
<dbReference type="PANTHER" id="PTHR48108">
    <property type="entry name" value="CBS DOMAIN-CONTAINING PROTEIN CBSX2, CHLOROPLASTIC"/>
    <property type="match status" value="1"/>
</dbReference>
<dbReference type="InterPro" id="IPR000644">
    <property type="entry name" value="CBS_dom"/>
</dbReference>
<evidence type="ECO:0000256" key="2">
    <source>
        <dbReference type="PROSITE-ProRule" id="PRU00703"/>
    </source>
</evidence>
<evidence type="ECO:0000313" key="5">
    <source>
        <dbReference type="Proteomes" id="UP000663505"/>
    </source>
</evidence>
<dbReference type="CDD" id="cd04643">
    <property type="entry name" value="CBS_pair_bac"/>
    <property type="match status" value="1"/>
</dbReference>
<dbReference type="SMART" id="SM00116">
    <property type="entry name" value="CBS"/>
    <property type="match status" value="2"/>
</dbReference>
<proteinExistence type="predicted"/>
<dbReference type="RefSeq" id="WP_206655391.1">
    <property type="nucleotide sequence ID" value="NZ_CP071182.1"/>
</dbReference>
<sequence length="151" mass="16799">MLQELIGLSILDLMTDVNRVACVDPENSLEHALLVLVKSGYSAIPVLDRSGIVQGTISKTLILDSILGLERIEFEHLGEQKVKDAMNPNVTKIRPHDGFVRALELAINAPFLCVEDDDGRFIGILTRSSMLNRIHRSMKTEMHSSYRPTSS</sequence>
<dbReference type="InterPro" id="IPR046342">
    <property type="entry name" value="CBS_dom_sf"/>
</dbReference>
<evidence type="ECO:0000259" key="3">
    <source>
        <dbReference type="PROSITE" id="PS51371"/>
    </source>
</evidence>
<keyword evidence="2" id="KW-0129">CBS domain</keyword>
<keyword evidence="1" id="KW-0677">Repeat</keyword>
<dbReference type="InterPro" id="IPR048125">
    <property type="entry name" value="CBS_CbpB"/>
</dbReference>
<name>A0A9X7VWP2_9BACL</name>
<dbReference type="PROSITE" id="PS51371">
    <property type="entry name" value="CBS"/>
    <property type="match status" value="1"/>
</dbReference>
<dbReference type="InterPro" id="IPR051462">
    <property type="entry name" value="CBS_domain-containing"/>
</dbReference>
<dbReference type="NCBIfam" id="NF041630">
    <property type="entry name" value="CBS_CbpB"/>
    <property type="match status" value="1"/>
</dbReference>
<dbReference type="Proteomes" id="UP000663505">
    <property type="component" value="Chromosome"/>
</dbReference>
<dbReference type="PANTHER" id="PTHR48108:SF26">
    <property type="entry name" value="CBS DOMAIN-CONTAINING PROTEIN DDB_G0289609"/>
    <property type="match status" value="1"/>
</dbReference>
<protein>
    <submittedName>
        <fullName evidence="4">CBS domain-containing protein</fullName>
    </submittedName>
</protein>
<feature type="domain" description="CBS" evidence="3">
    <location>
        <begin position="14"/>
        <end position="74"/>
    </location>
</feature>
<organism evidence="4 5">
    <name type="scientific">Alicyclobacillus mengziensis</name>
    <dbReference type="NCBI Taxonomy" id="2931921"/>
    <lineage>
        <taxon>Bacteria</taxon>
        <taxon>Bacillati</taxon>
        <taxon>Bacillota</taxon>
        <taxon>Bacilli</taxon>
        <taxon>Bacillales</taxon>
        <taxon>Alicyclobacillaceae</taxon>
        <taxon>Alicyclobacillus</taxon>
    </lineage>
</organism>